<dbReference type="GO" id="GO:0061463">
    <property type="term" value="F:O-acetyl-ADP-ribose deacetylase activity"/>
    <property type="evidence" value="ECO:0007669"/>
    <property type="project" value="TreeGrafter"/>
</dbReference>
<dbReference type="NCBIfam" id="NF001664">
    <property type="entry name" value="PRK00431.1-6"/>
    <property type="match status" value="1"/>
</dbReference>
<dbReference type="PANTHER" id="PTHR11106">
    <property type="entry name" value="GANGLIOSIDE INDUCED DIFFERENTIATION ASSOCIATED PROTEIN 2-RELATED"/>
    <property type="match status" value="1"/>
</dbReference>
<proteinExistence type="predicted"/>
<dbReference type="STRING" id="502025.Hoch_5248"/>
<dbReference type="HOGENOM" id="CLU_046550_5_1_7"/>
<reference evidence="2 3" key="1">
    <citation type="journal article" date="2010" name="Stand. Genomic Sci.">
        <title>Complete genome sequence of Haliangium ochraceum type strain (SMP-2).</title>
        <authorList>
            <consortium name="US DOE Joint Genome Institute (JGI-PGF)"/>
            <person name="Ivanova N."/>
            <person name="Daum C."/>
            <person name="Lang E."/>
            <person name="Abt B."/>
            <person name="Kopitz M."/>
            <person name="Saunders E."/>
            <person name="Lapidus A."/>
            <person name="Lucas S."/>
            <person name="Glavina Del Rio T."/>
            <person name="Nolan M."/>
            <person name="Tice H."/>
            <person name="Copeland A."/>
            <person name="Cheng J.F."/>
            <person name="Chen F."/>
            <person name="Bruce D."/>
            <person name="Goodwin L."/>
            <person name="Pitluck S."/>
            <person name="Mavromatis K."/>
            <person name="Pati A."/>
            <person name="Mikhailova N."/>
            <person name="Chen A."/>
            <person name="Palaniappan K."/>
            <person name="Land M."/>
            <person name="Hauser L."/>
            <person name="Chang Y.J."/>
            <person name="Jeffries C.D."/>
            <person name="Detter J.C."/>
            <person name="Brettin T."/>
            <person name="Rohde M."/>
            <person name="Goker M."/>
            <person name="Bristow J."/>
            <person name="Markowitz V."/>
            <person name="Eisen J.A."/>
            <person name="Hugenholtz P."/>
            <person name="Kyrpides N.C."/>
            <person name="Klenk H.P."/>
        </authorList>
    </citation>
    <scope>NUCLEOTIDE SEQUENCE [LARGE SCALE GENOMIC DNA]</scope>
    <source>
        <strain evidence="3">DSM 14365 / CIP 107738 / JCM 11303 / AJ 13395 / SMP-2</strain>
    </source>
</reference>
<dbReference type="KEGG" id="hoh:Hoch_5248"/>
<dbReference type="Proteomes" id="UP000001880">
    <property type="component" value="Chromosome"/>
</dbReference>
<accession>D0LXH8</accession>
<dbReference type="SMART" id="SM00506">
    <property type="entry name" value="A1pp"/>
    <property type="match status" value="1"/>
</dbReference>
<sequence>MEASDDGTIAIMSPFASEPSERIEVREDDITTLALDAIVNAANSSLLGGGGVDGAIHRAAGPALLAACRPLGGCATGAAKITPGFELPARQVIHTVGPVWRGGGEGEPELLASCYRACMALAREHGLRTLAFPAISTGVYGYPLEPATSVAVSTVREQLRASPTITQVVFCCFSARARQVYERTLAAQAR</sequence>
<feature type="domain" description="Macro" evidence="1">
    <location>
        <begin position="10"/>
        <end position="189"/>
    </location>
</feature>
<evidence type="ECO:0000259" key="1">
    <source>
        <dbReference type="PROSITE" id="PS51154"/>
    </source>
</evidence>
<dbReference type="InterPro" id="IPR002589">
    <property type="entry name" value="Macro_dom"/>
</dbReference>
<dbReference type="EMBL" id="CP001804">
    <property type="protein sequence ID" value="ACY17733.1"/>
    <property type="molecule type" value="Genomic_DNA"/>
</dbReference>
<gene>
    <name evidence="2" type="ordered locus">Hoch_5248</name>
</gene>
<dbReference type="eggNOG" id="COG2110">
    <property type="taxonomic scope" value="Bacteria"/>
</dbReference>
<dbReference type="Gene3D" id="3.40.220.10">
    <property type="entry name" value="Leucine Aminopeptidase, subunit E, domain 1"/>
    <property type="match status" value="1"/>
</dbReference>
<keyword evidence="3" id="KW-1185">Reference proteome</keyword>
<organism evidence="2 3">
    <name type="scientific">Haliangium ochraceum (strain DSM 14365 / JCM 11303 / SMP-2)</name>
    <dbReference type="NCBI Taxonomy" id="502025"/>
    <lineage>
        <taxon>Bacteria</taxon>
        <taxon>Pseudomonadati</taxon>
        <taxon>Myxococcota</taxon>
        <taxon>Polyangia</taxon>
        <taxon>Haliangiales</taxon>
        <taxon>Kofleriaceae</taxon>
        <taxon>Haliangium</taxon>
    </lineage>
</organism>
<dbReference type="CDD" id="cd02908">
    <property type="entry name" value="Macro_OAADPr_deacetylase"/>
    <property type="match status" value="1"/>
</dbReference>
<evidence type="ECO:0000313" key="2">
    <source>
        <dbReference type="EMBL" id="ACY17733.1"/>
    </source>
</evidence>
<dbReference type="InterPro" id="IPR043472">
    <property type="entry name" value="Macro_dom-like"/>
</dbReference>
<dbReference type="SUPFAM" id="SSF52949">
    <property type="entry name" value="Macro domain-like"/>
    <property type="match status" value="1"/>
</dbReference>
<name>D0LXH8_HALO1</name>
<evidence type="ECO:0000313" key="3">
    <source>
        <dbReference type="Proteomes" id="UP000001880"/>
    </source>
</evidence>
<dbReference type="PROSITE" id="PS51154">
    <property type="entry name" value="MACRO"/>
    <property type="match status" value="1"/>
</dbReference>
<protein>
    <submittedName>
        <fullName evidence="2">Appr-1-p processing domain protein</fullName>
    </submittedName>
</protein>
<dbReference type="AlphaFoldDB" id="D0LXH8"/>
<dbReference type="Pfam" id="PF01661">
    <property type="entry name" value="Macro"/>
    <property type="match status" value="1"/>
</dbReference>
<dbReference type="PANTHER" id="PTHR11106:SF27">
    <property type="entry name" value="MACRO DOMAIN-CONTAINING PROTEIN"/>
    <property type="match status" value="1"/>
</dbReference>